<dbReference type="Proteomes" id="UP000299102">
    <property type="component" value="Unassembled WGS sequence"/>
</dbReference>
<evidence type="ECO:0000313" key="1">
    <source>
        <dbReference type="EMBL" id="GBP31857.1"/>
    </source>
</evidence>
<keyword evidence="2" id="KW-1185">Reference proteome</keyword>
<accession>A0A4C1V0S7</accession>
<comment type="caution">
    <text evidence="1">The sequence shown here is derived from an EMBL/GenBank/DDBJ whole genome shotgun (WGS) entry which is preliminary data.</text>
</comment>
<evidence type="ECO:0000313" key="2">
    <source>
        <dbReference type="Proteomes" id="UP000299102"/>
    </source>
</evidence>
<sequence>MYERPSVSVSLLDESTKRKSTAEIVAQRINKLKWASVQATSLIGLIAIGSRAKVDYSSGDIRSYLLCGSLESRFISSNKTAFSQRCNSLPHRPLADSIMLRSLTMTSIKGALPNQNNARTFWKDLFPTMATVFVVLIEDATRGARLPDGRCIVFVPPRSFVASDVARQ</sequence>
<gene>
    <name evidence="1" type="ORF">EVAR_16631_1</name>
</gene>
<proteinExistence type="predicted"/>
<dbReference type="AlphaFoldDB" id="A0A4C1V0S7"/>
<protein>
    <submittedName>
        <fullName evidence="1">Uncharacterized protein</fullName>
    </submittedName>
</protein>
<reference evidence="1 2" key="1">
    <citation type="journal article" date="2019" name="Commun. Biol.">
        <title>The bagworm genome reveals a unique fibroin gene that provides high tensile strength.</title>
        <authorList>
            <person name="Kono N."/>
            <person name="Nakamura H."/>
            <person name="Ohtoshi R."/>
            <person name="Tomita M."/>
            <person name="Numata K."/>
            <person name="Arakawa K."/>
        </authorList>
    </citation>
    <scope>NUCLEOTIDE SEQUENCE [LARGE SCALE GENOMIC DNA]</scope>
</reference>
<dbReference type="EMBL" id="BGZK01000252">
    <property type="protein sequence ID" value="GBP31857.1"/>
    <property type="molecule type" value="Genomic_DNA"/>
</dbReference>
<name>A0A4C1V0S7_EUMVA</name>
<organism evidence="1 2">
    <name type="scientific">Eumeta variegata</name>
    <name type="common">Bagworm moth</name>
    <name type="synonym">Eumeta japonica</name>
    <dbReference type="NCBI Taxonomy" id="151549"/>
    <lineage>
        <taxon>Eukaryota</taxon>
        <taxon>Metazoa</taxon>
        <taxon>Ecdysozoa</taxon>
        <taxon>Arthropoda</taxon>
        <taxon>Hexapoda</taxon>
        <taxon>Insecta</taxon>
        <taxon>Pterygota</taxon>
        <taxon>Neoptera</taxon>
        <taxon>Endopterygota</taxon>
        <taxon>Lepidoptera</taxon>
        <taxon>Glossata</taxon>
        <taxon>Ditrysia</taxon>
        <taxon>Tineoidea</taxon>
        <taxon>Psychidae</taxon>
        <taxon>Oiketicinae</taxon>
        <taxon>Eumeta</taxon>
    </lineage>
</organism>